<reference evidence="1" key="1">
    <citation type="submission" date="2022-12" db="EMBL/GenBank/DDBJ databases">
        <authorList>
            <person name="Petersen C."/>
        </authorList>
    </citation>
    <scope>NUCLEOTIDE SEQUENCE</scope>
    <source>
        <strain evidence="1">IBT 21472</strain>
    </source>
</reference>
<evidence type="ECO:0000313" key="1">
    <source>
        <dbReference type="EMBL" id="KAJ5307769.1"/>
    </source>
</evidence>
<sequence>MVNFQLSGYGMNRYLSVLGSGVFRNWACRDHLERVLSSIDPFPLSDLQAAYSNIDLSNLAFHMSPVKGILVSMPAEGFRDCRPGQPNHTDPKNIFTTYPHYQTQSQSEDEKREFSYHPKIRDVVLTLSLV</sequence>
<dbReference type="AlphaFoldDB" id="A0A9W9PT06"/>
<reference evidence="1" key="2">
    <citation type="journal article" date="2023" name="IMA Fungus">
        <title>Comparative genomic study of the Penicillium genus elucidates a diverse pangenome and 15 lateral gene transfer events.</title>
        <authorList>
            <person name="Petersen C."/>
            <person name="Sorensen T."/>
            <person name="Nielsen M.R."/>
            <person name="Sondergaard T.E."/>
            <person name="Sorensen J.L."/>
            <person name="Fitzpatrick D.A."/>
            <person name="Frisvad J.C."/>
            <person name="Nielsen K.L."/>
        </authorList>
    </citation>
    <scope>NUCLEOTIDE SEQUENCE</scope>
    <source>
        <strain evidence="1">IBT 21472</strain>
    </source>
</reference>
<comment type="caution">
    <text evidence="1">The sequence shown here is derived from an EMBL/GenBank/DDBJ whole genome shotgun (WGS) entry which is preliminary data.</text>
</comment>
<dbReference type="EMBL" id="JAPZBO010000008">
    <property type="protein sequence ID" value="KAJ5307769.1"/>
    <property type="molecule type" value="Genomic_DNA"/>
</dbReference>
<name>A0A9W9PT06_9EURO</name>
<dbReference type="Proteomes" id="UP001147746">
    <property type="component" value="Unassembled WGS sequence"/>
</dbReference>
<keyword evidence="2" id="KW-1185">Reference proteome</keyword>
<gene>
    <name evidence="1" type="ORF">N7476_008425</name>
</gene>
<proteinExistence type="predicted"/>
<protein>
    <submittedName>
        <fullName evidence="1">Uncharacterized protein</fullName>
    </submittedName>
</protein>
<evidence type="ECO:0000313" key="2">
    <source>
        <dbReference type="Proteomes" id="UP001147746"/>
    </source>
</evidence>
<organism evidence="1 2">
    <name type="scientific">Penicillium atrosanguineum</name>
    <dbReference type="NCBI Taxonomy" id="1132637"/>
    <lineage>
        <taxon>Eukaryota</taxon>
        <taxon>Fungi</taxon>
        <taxon>Dikarya</taxon>
        <taxon>Ascomycota</taxon>
        <taxon>Pezizomycotina</taxon>
        <taxon>Eurotiomycetes</taxon>
        <taxon>Eurotiomycetidae</taxon>
        <taxon>Eurotiales</taxon>
        <taxon>Aspergillaceae</taxon>
        <taxon>Penicillium</taxon>
    </lineage>
</organism>
<accession>A0A9W9PT06</accession>